<feature type="domain" description="Polysaccharide chain length determinant N-terminal" evidence="9">
    <location>
        <begin position="49"/>
        <end position="138"/>
    </location>
</feature>
<evidence type="ECO:0000256" key="1">
    <source>
        <dbReference type="ARBA" id="ARBA00004651"/>
    </source>
</evidence>
<keyword evidence="6" id="KW-0175">Coiled coil</keyword>
<feature type="transmembrane region" description="Helical" evidence="8">
    <location>
        <begin position="58"/>
        <end position="77"/>
    </location>
</feature>
<evidence type="ECO:0000256" key="7">
    <source>
        <dbReference type="SAM" id="MobiDB-lite"/>
    </source>
</evidence>
<proteinExistence type="predicted"/>
<dbReference type="Pfam" id="PF02706">
    <property type="entry name" value="Wzz"/>
    <property type="match status" value="1"/>
</dbReference>
<feature type="coiled-coil region" evidence="6">
    <location>
        <begin position="213"/>
        <end position="240"/>
    </location>
</feature>
<organism evidence="10 11">
    <name type="scientific">Aurantiacibacter rhizosphaerae</name>
    <dbReference type="NCBI Taxonomy" id="2691582"/>
    <lineage>
        <taxon>Bacteria</taxon>
        <taxon>Pseudomonadati</taxon>
        <taxon>Pseudomonadota</taxon>
        <taxon>Alphaproteobacteria</taxon>
        <taxon>Sphingomonadales</taxon>
        <taxon>Erythrobacteraceae</taxon>
        <taxon>Aurantiacibacter</taxon>
    </lineage>
</organism>
<feature type="region of interest" description="Disordered" evidence="7">
    <location>
        <begin position="1"/>
        <end position="41"/>
    </location>
</feature>
<gene>
    <name evidence="10" type="ORF">GRF63_13650</name>
</gene>
<keyword evidence="5 8" id="KW-0472">Membrane</keyword>
<dbReference type="GO" id="GO:0005886">
    <property type="term" value="C:plasma membrane"/>
    <property type="evidence" value="ECO:0007669"/>
    <property type="project" value="UniProtKB-SubCell"/>
</dbReference>
<accession>A0A844XEE7</accession>
<evidence type="ECO:0000256" key="3">
    <source>
        <dbReference type="ARBA" id="ARBA00022692"/>
    </source>
</evidence>
<dbReference type="InterPro" id="IPR050445">
    <property type="entry name" value="Bact_polysacc_biosynth/exp"/>
</dbReference>
<comment type="caution">
    <text evidence="10">The sequence shown here is derived from an EMBL/GenBank/DDBJ whole genome shotgun (WGS) entry which is preliminary data.</text>
</comment>
<evidence type="ECO:0000313" key="11">
    <source>
        <dbReference type="Proteomes" id="UP000461409"/>
    </source>
</evidence>
<sequence length="318" mass="34216">MTQHQSLEDGRSGNLPARREFSDLSEARDLGNEPRDPRNEFSPIPTSSIWSIIWARKLWLLGAAIIGLLLALGYSFLQTPLYRSTSTIELNAPTAPVTASGSGVNETAAPPPTDEEYLDTQVGILRSRALAERVVQDLELVPPAADGQPRTVAAIASEIADGLSVDTTENSRIIELSYVSPDAGRAAHLVNGFANSYIQLALDRKYDATVAARDFLEKRIDTVREEMNGAERDLVRYAQANGIILLGGEGGESAGSGNSLTGNTLTSINAALAEAQQKRITAEQRFRQASSIGETNTSTAALRQELASVKAEYEEKST</sequence>
<dbReference type="EMBL" id="WUBR01000003">
    <property type="protein sequence ID" value="MWV28951.1"/>
    <property type="molecule type" value="Genomic_DNA"/>
</dbReference>
<dbReference type="AlphaFoldDB" id="A0A844XEE7"/>
<dbReference type="PANTHER" id="PTHR32309">
    <property type="entry name" value="TYROSINE-PROTEIN KINASE"/>
    <property type="match status" value="1"/>
</dbReference>
<name>A0A844XEE7_9SPHN</name>
<feature type="compositionally biased region" description="Basic and acidic residues" evidence="7">
    <location>
        <begin position="1"/>
        <end position="39"/>
    </location>
</feature>
<evidence type="ECO:0000256" key="8">
    <source>
        <dbReference type="SAM" id="Phobius"/>
    </source>
</evidence>
<dbReference type="Proteomes" id="UP000461409">
    <property type="component" value="Unassembled WGS sequence"/>
</dbReference>
<evidence type="ECO:0000256" key="5">
    <source>
        <dbReference type="ARBA" id="ARBA00023136"/>
    </source>
</evidence>
<evidence type="ECO:0000259" key="9">
    <source>
        <dbReference type="Pfam" id="PF02706"/>
    </source>
</evidence>
<keyword evidence="4 8" id="KW-1133">Transmembrane helix</keyword>
<reference evidence="10 11" key="2">
    <citation type="submission" date="2020-02" db="EMBL/GenBank/DDBJ databases">
        <title>Erythrobacter dongmakensis sp. nov., isolated from a tidal mudflat.</title>
        <authorList>
            <person name="Kim I.S."/>
        </authorList>
    </citation>
    <scope>NUCLEOTIDE SEQUENCE [LARGE SCALE GENOMIC DNA]</scope>
    <source>
        <strain evidence="10 11">GH3-10</strain>
    </source>
</reference>
<evidence type="ECO:0000256" key="6">
    <source>
        <dbReference type="SAM" id="Coils"/>
    </source>
</evidence>
<keyword evidence="3 8" id="KW-0812">Transmembrane</keyword>
<evidence type="ECO:0000256" key="4">
    <source>
        <dbReference type="ARBA" id="ARBA00022989"/>
    </source>
</evidence>
<protein>
    <recommendedName>
        <fullName evidence="9">Polysaccharide chain length determinant N-terminal domain-containing protein</fullName>
    </recommendedName>
</protein>
<comment type="subcellular location">
    <subcellularLocation>
        <location evidence="1">Cell membrane</location>
        <topology evidence="1">Multi-pass membrane protein</topology>
    </subcellularLocation>
</comment>
<reference evidence="10 11" key="1">
    <citation type="submission" date="2019-12" db="EMBL/GenBank/DDBJ databases">
        <authorList>
            <person name="Lee S.D."/>
        </authorList>
    </citation>
    <scope>NUCLEOTIDE SEQUENCE [LARGE SCALE GENOMIC DNA]</scope>
    <source>
        <strain evidence="10 11">GH3-10</strain>
    </source>
</reference>
<keyword evidence="2" id="KW-1003">Cell membrane</keyword>
<evidence type="ECO:0000256" key="2">
    <source>
        <dbReference type="ARBA" id="ARBA00022475"/>
    </source>
</evidence>
<evidence type="ECO:0000313" key="10">
    <source>
        <dbReference type="EMBL" id="MWV28951.1"/>
    </source>
</evidence>
<dbReference type="InterPro" id="IPR003856">
    <property type="entry name" value="LPS_length_determ_N"/>
</dbReference>
<dbReference type="RefSeq" id="WP_160486596.1">
    <property type="nucleotide sequence ID" value="NZ_WUBR01000003.1"/>
</dbReference>
<keyword evidence="11" id="KW-1185">Reference proteome</keyword>
<dbReference type="PANTHER" id="PTHR32309:SF13">
    <property type="entry name" value="FERRIC ENTEROBACTIN TRANSPORT PROTEIN FEPE"/>
    <property type="match status" value="1"/>
</dbReference>
<dbReference type="GO" id="GO:0004713">
    <property type="term" value="F:protein tyrosine kinase activity"/>
    <property type="evidence" value="ECO:0007669"/>
    <property type="project" value="TreeGrafter"/>
</dbReference>